<dbReference type="OrthoDB" id="9970474at2759"/>
<comment type="caution">
    <text evidence="1">The sequence shown here is derived from an EMBL/GenBank/DDBJ whole genome shotgun (WGS) entry which is preliminary data.</text>
</comment>
<accession>A0A1Y1ZVC8</accession>
<dbReference type="AlphaFoldDB" id="A0A1Y1ZVC8"/>
<protein>
    <submittedName>
        <fullName evidence="1">Uncharacterized protein</fullName>
    </submittedName>
</protein>
<dbReference type="PANTHER" id="PTHR40518">
    <property type="entry name" value="ACETOACETATE DECARBOXYLASE"/>
    <property type="match status" value="1"/>
</dbReference>
<keyword evidence="2" id="KW-1185">Reference proteome</keyword>
<dbReference type="SUPFAM" id="SSF160104">
    <property type="entry name" value="Acetoacetate decarboxylase-like"/>
    <property type="match status" value="1"/>
</dbReference>
<reference evidence="1 2" key="1">
    <citation type="submission" date="2016-07" db="EMBL/GenBank/DDBJ databases">
        <title>Pervasive Adenine N6-methylation of Active Genes in Fungi.</title>
        <authorList>
            <consortium name="DOE Joint Genome Institute"/>
            <person name="Mondo S.J."/>
            <person name="Dannebaum R.O."/>
            <person name="Kuo R.C."/>
            <person name="Labutti K."/>
            <person name="Haridas S."/>
            <person name="Kuo A."/>
            <person name="Salamov A."/>
            <person name="Ahrendt S.R."/>
            <person name="Lipzen A."/>
            <person name="Sullivan W."/>
            <person name="Andreopoulos W.B."/>
            <person name="Clum A."/>
            <person name="Lindquist E."/>
            <person name="Daum C."/>
            <person name="Ramamoorthy G.K."/>
            <person name="Gryganskyi A."/>
            <person name="Culley D."/>
            <person name="Magnuson J.K."/>
            <person name="James T.Y."/>
            <person name="O'Malley M.A."/>
            <person name="Stajich J.E."/>
            <person name="Spatafora J.W."/>
            <person name="Visel A."/>
            <person name="Grigoriev I.V."/>
        </authorList>
    </citation>
    <scope>NUCLEOTIDE SEQUENCE [LARGE SCALE GENOMIC DNA]</scope>
    <source>
        <strain evidence="1 2">CBS 115471</strain>
    </source>
</reference>
<gene>
    <name evidence="1" type="ORF">BCR34DRAFT_599389</name>
</gene>
<proteinExistence type="predicted"/>
<evidence type="ECO:0000313" key="2">
    <source>
        <dbReference type="Proteomes" id="UP000193144"/>
    </source>
</evidence>
<evidence type="ECO:0000313" key="1">
    <source>
        <dbReference type="EMBL" id="ORY14191.1"/>
    </source>
</evidence>
<dbReference type="Gene3D" id="2.40.400.10">
    <property type="entry name" value="Acetoacetate decarboxylase-like"/>
    <property type="match status" value="1"/>
</dbReference>
<dbReference type="InterPro" id="IPR023375">
    <property type="entry name" value="ADC_dom_sf"/>
</dbReference>
<sequence length="305" mass="33521">MAEVEAGTSLVKHPVPYAPAPWKTKSECYWLFVTLRKLPAGVYDALEAGLEKDTGEFKGGLGVIMVVRYANTPVGTYDELILIPGNYAVPQPSASGPPKIPKKALRITRIYVSQRTTAYNGRVNWNIPKHLARFSFSAPPTPAGSSPPESLTVKVFAPSTADGDGAQPFFSVTLKPWRWVPPIAFSSKWLPVSTTQAQPPIPAAPGFGLQAAGVEREATERDSYDINPSFQDELLAGTDRWCSFPIESYVPRARGCWVTLHEPGKDEDVIKEASKYWPQDVQPWGIGAWCEDAELNIPAPIEWKL</sequence>
<dbReference type="PANTHER" id="PTHR40518:SF1">
    <property type="entry name" value="ACETOACETATE DECARBOXYLASE"/>
    <property type="match status" value="1"/>
</dbReference>
<organism evidence="1 2">
    <name type="scientific">Clohesyomyces aquaticus</name>
    <dbReference type="NCBI Taxonomy" id="1231657"/>
    <lineage>
        <taxon>Eukaryota</taxon>
        <taxon>Fungi</taxon>
        <taxon>Dikarya</taxon>
        <taxon>Ascomycota</taxon>
        <taxon>Pezizomycotina</taxon>
        <taxon>Dothideomycetes</taxon>
        <taxon>Pleosporomycetidae</taxon>
        <taxon>Pleosporales</taxon>
        <taxon>Lindgomycetaceae</taxon>
        <taxon>Clohesyomyces</taxon>
    </lineage>
</organism>
<dbReference type="EMBL" id="MCFA01000035">
    <property type="protein sequence ID" value="ORY14191.1"/>
    <property type="molecule type" value="Genomic_DNA"/>
</dbReference>
<name>A0A1Y1ZVC8_9PLEO</name>
<dbReference type="Proteomes" id="UP000193144">
    <property type="component" value="Unassembled WGS sequence"/>
</dbReference>